<name>A0A1X7STA9_AMPQE</name>
<protein>
    <recommendedName>
        <fullName evidence="2">Reverse transcriptase Ty1/copia-type domain-containing protein</fullName>
    </recommendedName>
</protein>
<proteinExistence type="predicted"/>
<dbReference type="InParanoid" id="A0A1X7STA9"/>
<evidence type="ECO:0000313" key="1">
    <source>
        <dbReference type="EnsemblMetazoa" id="Aqu2.1.05240_001"/>
    </source>
</evidence>
<accession>A0A1X7STA9</accession>
<dbReference type="STRING" id="400682.A0A1X7STA9"/>
<dbReference type="AlphaFoldDB" id="A0A1X7STA9"/>
<evidence type="ECO:0008006" key="2">
    <source>
        <dbReference type="Google" id="ProtNLM"/>
    </source>
</evidence>
<organism evidence="1">
    <name type="scientific">Amphimedon queenslandica</name>
    <name type="common">Sponge</name>
    <dbReference type="NCBI Taxonomy" id="400682"/>
    <lineage>
        <taxon>Eukaryota</taxon>
        <taxon>Metazoa</taxon>
        <taxon>Porifera</taxon>
        <taxon>Demospongiae</taxon>
        <taxon>Heteroscleromorpha</taxon>
        <taxon>Haplosclerida</taxon>
        <taxon>Niphatidae</taxon>
        <taxon>Amphimedon</taxon>
    </lineage>
</organism>
<sequence>MYQTAVGSLLYLSTRTCPDIAYAGSVSYGLLYTGSDLKDCEGYSDLGWERDVNDYKSTSGGAAVSWKNKKQTSTSLSTAEAEYTALCSAAQKACWMKQLLSDLRYGSSLPMVIYEDNQSAICMTKNQLFYGRTKHILIKYHFISELVADGIIKVVHCPTQVIMADVLTKGLNQVKFDKLREMIGVKQTDRNLLTID</sequence>
<dbReference type="PANTHER" id="PTHR11439">
    <property type="entry name" value="GAG-POL-RELATED RETROTRANSPOSON"/>
    <property type="match status" value="1"/>
</dbReference>
<dbReference type="OMA" id="MSTESEW"/>
<reference evidence="1" key="1">
    <citation type="submission" date="2017-05" db="UniProtKB">
        <authorList>
            <consortium name="EnsemblMetazoa"/>
        </authorList>
    </citation>
    <scope>IDENTIFICATION</scope>
</reference>
<dbReference type="CDD" id="cd09272">
    <property type="entry name" value="RNase_HI_RT_Ty1"/>
    <property type="match status" value="1"/>
</dbReference>
<dbReference type="EnsemblMetazoa" id="Aqu2.1.05240_001">
    <property type="protein sequence ID" value="Aqu2.1.05240_001"/>
    <property type="gene ID" value="Aqu2.1.05240"/>
</dbReference>
<dbReference type="PANTHER" id="PTHR11439:SF483">
    <property type="entry name" value="PEPTIDE SYNTHASE GLIP-LIKE, PUTATIVE (AFU_ORTHOLOGUE AFUA_3G12920)-RELATED"/>
    <property type="match status" value="1"/>
</dbReference>
<dbReference type="eggNOG" id="KOG0017">
    <property type="taxonomic scope" value="Eukaryota"/>
</dbReference>